<reference evidence="3" key="1">
    <citation type="submission" date="2020-05" db="EMBL/GenBank/DDBJ databases">
        <authorList>
            <person name="Chiriac C."/>
            <person name="Salcher M."/>
            <person name="Ghai R."/>
            <person name="Kavagutti S V."/>
        </authorList>
    </citation>
    <scope>NUCLEOTIDE SEQUENCE</scope>
</reference>
<dbReference type="InterPro" id="IPR018294">
    <property type="entry name" value="ISPD_synthase_CS"/>
</dbReference>
<dbReference type="CDD" id="cd02516">
    <property type="entry name" value="CDP-ME_synthetase"/>
    <property type="match status" value="1"/>
</dbReference>
<evidence type="ECO:0000256" key="1">
    <source>
        <dbReference type="ARBA" id="ARBA00022679"/>
    </source>
</evidence>
<gene>
    <name evidence="3" type="ORF">UFOPK1820_00643</name>
    <name evidence="4" type="ORF">UFOPK4422_00728</name>
</gene>
<dbReference type="PROSITE" id="PS01295">
    <property type="entry name" value="ISPD"/>
    <property type="match status" value="1"/>
</dbReference>
<name>A0A6J6GLC1_9ZZZZ</name>
<keyword evidence="2" id="KW-0548">Nucleotidyltransferase</keyword>
<dbReference type="InterPro" id="IPR050088">
    <property type="entry name" value="IspD/TarI_cytidylyltransf_bact"/>
</dbReference>
<evidence type="ECO:0000256" key="2">
    <source>
        <dbReference type="ARBA" id="ARBA00022695"/>
    </source>
</evidence>
<dbReference type="SUPFAM" id="SSF53448">
    <property type="entry name" value="Nucleotide-diphospho-sugar transferases"/>
    <property type="match status" value="1"/>
</dbReference>
<dbReference type="GO" id="GO:0008299">
    <property type="term" value="P:isoprenoid biosynthetic process"/>
    <property type="evidence" value="ECO:0007669"/>
    <property type="project" value="InterPro"/>
</dbReference>
<dbReference type="GO" id="GO:0050518">
    <property type="term" value="F:2-C-methyl-D-erythritol 4-phosphate cytidylyltransferase activity"/>
    <property type="evidence" value="ECO:0007669"/>
    <property type="project" value="TreeGrafter"/>
</dbReference>
<dbReference type="EMBL" id="CAFBRX010000062">
    <property type="protein sequence ID" value="CAB5121746.1"/>
    <property type="molecule type" value="Genomic_DNA"/>
</dbReference>
<organism evidence="3">
    <name type="scientific">freshwater metagenome</name>
    <dbReference type="NCBI Taxonomy" id="449393"/>
    <lineage>
        <taxon>unclassified sequences</taxon>
        <taxon>metagenomes</taxon>
        <taxon>ecological metagenomes</taxon>
    </lineage>
</organism>
<dbReference type="InterPro" id="IPR029044">
    <property type="entry name" value="Nucleotide-diphossugar_trans"/>
</dbReference>
<protein>
    <submittedName>
        <fullName evidence="3">Unannotated protein</fullName>
    </submittedName>
</protein>
<keyword evidence="1" id="KW-0808">Transferase</keyword>
<dbReference type="PANTHER" id="PTHR32125:SF4">
    <property type="entry name" value="2-C-METHYL-D-ERYTHRITOL 4-PHOSPHATE CYTIDYLYLTRANSFERASE, CHLOROPLASTIC"/>
    <property type="match status" value="1"/>
</dbReference>
<evidence type="ECO:0000313" key="4">
    <source>
        <dbReference type="EMBL" id="CAB5121746.1"/>
    </source>
</evidence>
<sequence>MSDIQRSPTVNSRLGSVWTVVVAGGSGRRFGSMKQFESLGDKRVLDHCVDMALVCSAGVVLVVPSSDLQDEVDKHAVGGARSEHRVAVCAGGPTRTASVRRGLALVPGDAGIILVHDAARPFASENLFRSVIKTIEAGADGSIPGLPVVDTVKVIEVTHSPFVGLAVPHVVTTPDRATLVAVQTPQAFSADILRRAYLNEIDGTDDSSLVEAIGGTVIVVPGEANNRKITHRQDLLWAREFLVTGQA</sequence>
<dbReference type="InterPro" id="IPR034683">
    <property type="entry name" value="IspD/TarI"/>
</dbReference>
<dbReference type="EMBL" id="CAEZUK010000083">
    <property type="protein sequence ID" value="CAB4599675.1"/>
    <property type="molecule type" value="Genomic_DNA"/>
</dbReference>
<dbReference type="AlphaFoldDB" id="A0A6J6GLC1"/>
<proteinExistence type="predicted"/>
<dbReference type="Pfam" id="PF01128">
    <property type="entry name" value="IspD"/>
    <property type="match status" value="1"/>
</dbReference>
<accession>A0A6J6GLC1</accession>
<dbReference type="PANTHER" id="PTHR32125">
    <property type="entry name" value="2-C-METHYL-D-ERYTHRITOL 4-PHOSPHATE CYTIDYLYLTRANSFERASE, CHLOROPLASTIC"/>
    <property type="match status" value="1"/>
</dbReference>
<dbReference type="Gene3D" id="3.90.550.10">
    <property type="entry name" value="Spore Coat Polysaccharide Biosynthesis Protein SpsA, Chain A"/>
    <property type="match status" value="1"/>
</dbReference>
<evidence type="ECO:0000313" key="3">
    <source>
        <dbReference type="EMBL" id="CAB4599675.1"/>
    </source>
</evidence>